<name>A0A427YSE4_9TREE</name>
<dbReference type="Gene3D" id="3.30.30.30">
    <property type="match status" value="1"/>
</dbReference>
<feature type="compositionally biased region" description="Acidic residues" evidence="4">
    <location>
        <begin position="564"/>
        <end position="575"/>
    </location>
</feature>
<evidence type="ECO:0000256" key="1">
    <source>
        <dbReference type="ARBA" id="ARBA00022741"/>
    </source>
</evidence>
<dbReference type="OrthoDB" id="10262720at2759"/>
<reference evidence="6 7" key="1">
    <citation type="submission" date="2018-11" db="EMBL/GenBank/DDBJ databases">
        <title>Genome sequence of Saitozyma podzolica DSM 27192.</title>
        <authorList>
            <person name="Aliyu H."/>
            <person name="Gorte O."/>
            <person name="Ochsenreither K."/>
        </authorList>
    </citation>
    <scope>NUCLEOTIDE SEQUENCE [LARGE SCALE GENOMIC DNA]</scope>
    <source>
        <strain evidence="6 7">DSM 27192</strain>
    </source>
</reference>
<dbReference type="GO" id="GO:0034663">
    <property type="term" value="C:endoplasmic reticulum chaperone complex"/>
    <property type="evidence" value="ECO:0007669"/>
    <property type="project" value="TreeGrafter"/>
</dbReference>
<feature type="signal peptide" evidence="5">
    <location>
        <begin position="1"/>
        <end position="19"/>
    </location>
</feature>
<dbReference type="CDD" id="cd10230">
    <property type="entry name" value="ASKHA_NBD_HSP70_HYOU1"/>
    <property type="match status" value="1"/>
</dbReference>
<proteinExistence type="predicted"/>
<evidence type="ECO:0000256" key="3">
    <source>
        <dbReference type="ARBA" id="ARBA00023186"/>
    </source>
</evidence>
<dbReference type="Proteomes" id="UP000279259">
    <property type="component" value="Unassembled WGS sequence"/>
</dbReference>
<protein>
    <submittedName>
        <fullName evidence="6">Lumenal Hsp70 protein</fullName>
    </submittedName>
</protein>
<dbReference type="Gene3D" id="3.30.420.40">
    <property type="match status" value="4"/>
</dbReference>
<evidence type="ECO:0000313" key="6">
    <source>
        <dbReference type="EMBL" id="RSH94007.1"/>
    </source>
</evidence>
<dbReference type="STRING" id="1890683.A0A427YSE4"/>
<keyword evidence="2" id="KW-0067">ATP-binding</keyword>
<dbReference type="EMBL" id="RSCD01000003">
    <property type="protein sequence ID" value="RSH94007.1"/>
    <property type="molecule type" value="Genomic_DNA"/>
</dbReference>
<keyword evidence="1" id="KW-0547">Nucleotide-binding</keyword>
<feature type="region of interest" description="Disordered" evidence="4">
    <location>
        <begin position="558"/>
        <end position="586"/>
    </location>
</feature>
<dbReference type="InterPro" id="IPR043129">
    <property type="entry name" value="ATPase_NBD"/>
</dbReference>
<dbReference type="SUPFAM" id="SSF100934">
    <property type="entry name" value="Heat shock protein 70kD (HSP70), C-terminal subdomain"/>
    <property type="match status" value="1"/>
</dbReference>
<dbReference type="Gene3D" id="1.20.1270.10">
    <property type="match status" value="1"/>
</dbReference>
<dbReference type="PRINTS" id="PR00301">
    <property type="entry name" value="HEATSHOCK70"/>
</dbReference>
<organism evidence="6 7">
    <name type="scientific">Saitozyma podzolica</name>
    <dbReference type="NCBI Taxonomy" id="1890683"/>
    <lineage>
        <taxon>Eukaryota</taxon>
        <taxon>Fungi</taxon>
        <taxon>Dikarya</taxon>
        <taxon>Basidiomycota</taxon>
        <taxon>Agaricomycotina</taxon>
        <taxon>Tremellomycetes</taxon>
        <taxon>Tremellales</taxon>
        <taxon>Trimorphomycetaceae</taxon>
        <taxon>Saitozyma</taxon>
    </lineage>
</organism>
<keyword evidence="5" id="KW-0732">Signal</keyword>
<dbReference type="GO" id="GO:0005524">
    <property type="term" value="F:ATP binding"/>
    <property type="evidence" value="ECO:0007669"/>
    <property type="project" value="UniProtKB-KW"/>
</dbReference>
<dbReference type="Pfam" id="PF00012">
    <property type="entry name" value="HSP70"/>
    <property type="match status" value="2"/>
</dbReference>
<evidence type="ECO:0000256" key="2">
    <source>
        <dbReference type="ARBA" id="ARBA00022840"/>
    </source>
</evidence>
<dbReference type="InterPro" id="IPR013126">
    <property type="entry name" value="Hsp_70_fam"/>
</dbReference>
<comment type="caution">
    <text evidence="6">The sequence shown here is derived from an EMBL/GenBank/DDBJ whole genome shotgun (WGS) entry which is preliminary data.</text>
</comment>
<feature type="region of interest" description="Disordered" evidence="4">
    <location>
        <begin position="741"/>
        <end position="762"/>
    </location>
</feature>
<dbReference type="PANTHER" id="PTHR45639:SF3">
    <property type="entry name" value="HYPOXIA UP-REGULATED PROTEIN 1"/>
    <property type="match status" value="1"/>
</dbReference>
<evidence type="ECO:0000313" key="7">
    <source>
        <dbReference type="Proteomes" id="UP000279259"/>
    </source>
</evidence>
<dbReference type="AlphaFoldDB" id="A0A427YSE4"/>
<dbReference type="GO" id="GO:0030968">
    <property type="term" value="P:endoplasmic reticulum unfolded protein response"/>
    <property type="evidence" value="ECO:0007669"/>
    <property type="project" value="TreeGrafter"/>
</dbReference>
<keyword evidence="3" id="KW-0143">Chaperone</keyword>
<dbReference type="PANTHER" id="PTHR45639">
    <property type="entry name" value="HSC70CB, ISOFORM G-RELATED"/>
    <property type="match status" value="1"/>
</dbReference>
<sequence length="880" mass="97286">MRIPFLAFLLLLLSPAIRAAVLAIDYGAEFTKLSLVKPGVPFDVVLDRDSKRKIHSVVGWKRDDRVFGAEGKMAAARFPNTHFPYGKPLLGRTEPPALPVYPSPPQHVNGTLLFPHPSPPSHLDPHPHNHDEVWTPSALVAHQLSYFRGLAEELASPGAKPEPISQVIVTVPPWWNVYQRRAYRDALELQGLTCLAMIGEGTGVALNYGMTRSFPTYNPETGEGQKEYHIIYDSGAMQTTASVMAFYQTSVYPTPKSKTPINTTHIELVGTGWEEIGGVALDLTVQEILAADFEARSGKKGVREDKRAMAKLQREANRVKHILSANQESNVAVSDRVVDRRCRLPLPPLPHRPRIRLVRRRVPLLLADPLRVVRRGHLARRHHLVDPLRGNTRVPFVQAAIRDALGGRDIIAQNVNADEGAVLGAAYYGAALSRQFKMKSIEVSETSVWEFTLGTDEVIFPKGTRMGTKKALVLPAEDQTIEFYQAGQPALSVQIIDVATSMSNFTAPSPAINVTVRLDPRGHLSIANAVLVSNTTDSASSGVAGALKGLFGKKDKEDVKDDAGVDAETDSEEATSEASSSSKTQKVAVRFRERQLGVKHMTGEEKRTTLARLTSIAAYEAAKTAREEARNQLEGYLYRLSGLLDSETENRALLEFSIKAEQDALSKLLKDTFEWLSDHAEKADEKTLRAKREALESLETPIITRFTESRTRPKAVEAFQQAMFAARSFLVEATQNNTLAKEAQANATPEKPVAPPKYTDAELEDVKTRMKELEVWMDGLMTEQVKLDGDNTKDPVIFTKDLDEKGKALQMMVLRLANKKSPRIPKAKTASKATSSTTSPTAEPTDPTQETEQEPFFPTPDDEPVETTRRARRARPSDEL</sequence>
<gene>
    <name evidence="6" type="primary">LHS1</name>
    <name evidence="6" type="ORF">EHS25_006660</name>
</gene>
<dbReference type="InterPro" id="IPR029048">
    <property type="entry name" value="HSP70_C_sf"/>
</dbReference>
<dbReference type="GO" id="GO:0140662">
    <property type="term" value="F:ATP-dependent protein folding chaperone"/>
    <property type="evidence" value="ECO:0007669"/>
    <property type="project" value="InterPro"/>
</dbReference>
<evidence type="ECO:0000256" key="5">
    <source>
        <dbReference type="SAM" id="SignalP"/>
    </source>
</evidence>
<accession>A0A427YSE4</accession>
<evidence type="ECO:0000256" key="4">
    <source>
        <dbReference type="SAM" id="MobiDB-lite"/>
    </source>
</evidence>
<feature type="region of interest" description="Disordered" evidence="4">
    <location>
        <begin position="817"/>
        <end position="880"/>
    </location>
</feature>
<keyword evidence="7" id="KW-1185">Reference proteome</keyword>
<feature type="compositionally biased region" description="Basic residues" evidence="4">
    <location>
        <begin position="817"/>
        <end position="826"/>
    </location>
</feature>
<dbReference type="SUPFAM" id="SSF53067">
    <property type="entry name" value="Actin-like ATPase domain"/>
    <property type="match status" value="2"/>
</dbReference>
<feature type="chain" id="PRO_5019522167" evidence="5">
    <location>
        <begin position="20"/>
        <end position="880"/>
    </location>
</feature>
<dbReference type="Gene3D" id="3.90.640.10">
    <property type="entry name" value="Actin, Chain A, domain 4"/>
    <property type="match status" value="1"/>
</dbReference>
<feature type="compositionally biased region" description="Low complexity" evidence="4">
    <location>
        <begin position="827"/>
        <end position="850"/>
    </location>
</feature>